<evidence type="ECO:0000313" key="6">
    <source>
        <dbReference type="EMBL" id="TNC35681.1"/>
    </source>
</evidence>
<dbReference type="NCBIfam" id="TIGR00231">
    <property type="entry name" value="small_GTP"/>
    <property type="match status" value="1"/>
</dbReference>
<gene>
    <name evidence="7" type="ORF">FHE65_01520</name>
    <name evidence="6" type="ORF">FHE65_26830</name>
</gene>
<keyword evidence="2" id="KW-0648">Protein biosynthesis</keyword>
<dbReference type="SUPFAM" id="SSF54980">
    <property type="entry name" value="EF-G C-terminal domain-like"/>
    <property type="match status" value="2"/>
</dbReference>
<dbReference type="PANTHER" id="PTHR43261:SF1">
    <property type="entry name" value="RIBOSOME-RELEASING FACTOR 2, MITOCHONDRIAL"/>
    <property type="match status" value="1"/>
</dbReference>
<feature type="compositionally biased region" description="Basic and acidic residues" evidence="4">
    <location>
        <begin position="638"/>
        <end position="654"/>
    </location>
</feature>
<evidence type="ECO:0000259" key="5">
    <source>
        <dbReference type="PROSITE" id="PS51722"/>
    </source>
</evidence>
<dbReference type="InterPro" id="IPR027417">
    <property type="entry name" value="P-loop_NTPase"/>
</dbReference>
<dbReference type="InterPro" id="IPR005517">
    <property type="entry name" value="Transl_elong_EFG/EF2_IV"/>
</dbReference>
<evidence type="ECO:0000256" key="1">
    <source>
        <dbReference type="ARBA" id="ARBA00022741"/>
    </source>
</evidence>
<dbReference type="GO" id="GO:0032790">
    <property type="term" value="P:ribosome disassembly"/>
    <property type="evidence" value="ECO:0007669"/>
    <property type="project" value="TreeGrafter"/>
</dbReference>
<dbReference type="Pfam" id="PF00009">
    <property type="entry name" value="GTP_EFTU"/>
    <property type="match status" value="1"/>
</dbReference>
<dbReference type="PRINTS" id="PR00315">
    <property type="entry name" value="ELONGATNFCT"/>
</dbReference>
<dbReference type="InterPro" id="IPR020568">
    <property type="entry name" value="Ribosomal_Su5_D2-typ_SF"/>
</dbReference>
<accession>A0A5C4MDZ1</accession>
<dbReference type="Gene3D" id="3.40.50.300">
    <property type="entry name" value="P-loop containing nucleotide triphosphate hydrolases"/>
    <property type="match status" value="1"/>
</dbReference>
<keyword evidence="3" id="KW-0342">GTP-binding</keyword>
<organism evidence="6 8">
    <name type="scientific">Mumia zhuanghuii</name>
    <dbReference type="NCBI Taxonomy" id="2585211"/>
    <lineage>
        <taxon>Bacteria</taxon>
        <taxon>Bacillati</taxon>
        <taxon>Actinomycetota</taxon>
        <taxon>Actinomycetes</taxon>
        <taxon>Propionibacteriales</taxon>
        <taxon>Nocardioidaceae</taxon>
        <taxon>Mumia</taxon>
    </lineage>
</organism>
<dbReference type="Pfam" id="PF03764">
    <property type="entry name" value="EFG_IV"/>
    <property type="match status" value="1"/>
</dbReference>
<dbReference type="PROSITE" id="PS51722">
    <property type="entry name" value="G_TR_2"/>
    <property type="match status" value="1"/>
</dbReference>
<sequence>MTSSSLVLGVVAHVDAGKTSLTERLLYDAGAVASLGSVDAGTTQTDASDLERRRGITIRASVATLALGDVAVTIVDTPGHPDFVAEVERSLAILDAAVLVVSAVEGVQPQTVVLWRALRRLGVPTLVLVNKVDRSGADLERTVLQVRRRLTADVVVLSHVRGIGRGDVVVEAVPGTDPLLVEAAASLDDDLLARWVDGATITPEEVAAALRAGVRRGALTPVLAGSAITGAGIDRVRDAITDLLAPAPASDGPGAGTVFAIDRDERGRRAWVRWWSGELRLRERIAPDGKRPAPVTEIAVSRPGGLERSRVVRAGEVAAVRGLDVRIGDALGTAAGRGTYRFPPPTLEAVVEPCAAAQRIAMFRGLVELAEEDPLIDLRVDEEEGEAVVRLHGEVQKEVLAAMLDARYGVPVRFSETSAVCIERVVGTGEALDEIEVDANPYLATIGLRVEPGARGSGVAFSPGVERGNLPPAFIAATEDGVRAALRHGLAGWEVTDCLVTMTRSGYWPRQSHAHEAFNKAMSSVATDFRSLAPVVLAAALERAGTQVCRPIDRFEIDLPEDTLGAVLSLVGQLGGKTTGTLPKDGFTVLTGHLPSAAVPELAQRLPDLTGGEAVLAAELDHYAPVPRGTAAPRRARTGADPRDRTEWFRSVRR</sequence>
<dbReference type="InterPro" id="IPR014721">
    <property type="entry name" value="Ribsml_uS5_D2-typ_fold_subgr"/>
</dbReference>
<proteinExistence type="predicted"/>
<dbReference type="Gene3D" id="3.30.230.10">
    <property type="match status" value="1"/>
</dbReference>
<dbReference type="GO" id="GO:0003924">
    <property type="term" value="F:GTPase activity"/>
    <property type="evidence" value="ECO:0007669"/>
    <property type="project" value="InterPro"/>
</dbReference>
<dbReference type="GO" id="GO:0006412">
    <property type="term" value="P:translation"/>
    <property type="evidence" value="ECO:0007669"/>
    <property type="project" value="UniProtKB-KW"/>
</dbReference>
<feature type="region of interest" description="Disordered" evidence="4">
    <location>
        <begin position="627"/>
        <end position="654"/>
    </location>
</feature>
<dbReference type="InterPro" id="IPR005225">
    <property type="entry name" value="Small_GTP-bd"/>
</dbReference>
<dbReference type="GO" id="GO:0005525">
    <property type="term" value="F:GTP binding"/>
    <property type="evidence" value="ECO:0007669"/>
    <property type="project" value="UniProtKB-KW"/>
</dbReference>
<dbReference type="InterPro" id="IPR041095">
    <property type="entry name" value="EFG_II"/>
</dbReference>
<protein>
    <submittedName>
        <fullName evidence="6">TetM/TetW/TetO/TetS family tetracycline resistance ribosomal protection protein</fullName>
    </submittedName>
</protein>
<dbReference type="Gene3D" id="3.30.70.870">
    <property type="entry name" value="Elongation Factor G (Translational Gtpase), domain 3"/>
    <property type="match status" value="1"/>
</dbReference>
<evidence type="ECO:0000313" key="7">
    <source>
        <dbReference type="EMBL" id="TNC51702.1"/>
    </source>
</evidence>
<dbReference type="EMBL" id="VDFR01000007">
    <property type="protein sequence ID" value="TNC51702.1"/>
    <property type="molecule type" value="Genomic_DNA"/>
</dbReference>
<dbReference type="InterPro" id="IPR000795">
    <property type="entry name" value="T_Tr_GTP-bd_dom"/>
</dbReference>
<dbReference type="RefSeq" id="WP_139105057.1">
    <property type="nucleotide sequence ID" value="NZ_VDFR01000007.1"/>
</dbReference>
<dbReference type="Pfam" id="PF00679">
    <property type="entry name" value="EFG_C"/>
    <property type="match status" value="1"/>
</dbReference>
<dbReference type="Gene3D" id="2.40.30.10">
    <property type="entry name" value="Translation factors"/>
    <property type="match status" value="1"/>
</dbReference>
<dbReference type="Pfam" id="PF14492">
    <property type="entry name" value="EFG_III"/>
    <property type="match status" value="1"/>
</dbReference>
<keyword evidence="1" id="KW-0547">Nucleotide-binding</keyword>
<dbReference type="PROSITE" id="PS00301">
    <property type="entry name" value="G_TR_1"/>
    <property type="match status" value="1"/>
</dbReference>
<evidence type="ECO:0000256" key="2">
    <source>
        <dbReference type="ARBA" id="ARBA00022917"/>
    </source>
</evidence>
<dbReference type="SUPFAM" id="SSF54211">
    <property type="entry name" value="Ribosomal protein S5 domain 2-like"/>
    <property type="match status" value="1"/>
</dbReference>
<dbReference type="OrthoDB" id="9801472at2"/>
<dbReference type="EMBL" id="VDFR01000144">
    <property type="protein sequence ID" value="TNC35681.1"/>
    <property type="molecule type" value="Genomic_DNA"/>
</dbReference>
<dbReference type="SUPFAM" id="SSF52540">
    <property type="entry name" value="P-loop containing nucleoside triphosphate hydrolases"/>
    <property type="match status" value="1"/>
</dbReference>
<dbReference type="InterPro" id="IPR000640">
    <property type="entry name" value="EFG_V-like"/>
</dbReference>
<reference evidence="6 8" key="1">
    <citation type="submission" date="2019-05" db="EMBL/GenBank/DDBJ databases">
        <title>Mumia sp. nov., isolated from the intestinal contents of plateau pika (Ochotona curzoniae) in the Qinghai-Tibet plateau of China.</title>
        <authorList>
            <person name="Tian Z."/>
        </authorList>
    </citation>
    <scope>NUCLEOTIDE SEQUENCE [LARGE SCALE GENOMIC DNA]</scope>
    <source>
        <strain evidence="8">527</strain>
        <strain evidence="6">Z527</strain>
    </source>
</reference>
<dbReference type="SUPFAM" id="SSF50447">
    <property type="entry name" value="Translation proteins"/>
    <property type="match status" value="1"/>
</dbReference>
<dbReference type="PRINTS" id="PR01037">
    <property type="entry name" value="TCRTETOQM"/>
</dbReference>
<name>A0A5C4MDZ1_9ACTN</name>
<dbReference type="PANTHER" id="PTHR43261">
    <property type="entry name" value="TRANSLATION ELONGATION FACTOR G-RELATED"/>
    <property type="match status" value="1"/>
</dbReference>
<dbReference type="SMART" id="SM00889">
    <property type="entry name" value="EFG_IV"/>
    <property type="match status" value="1"/>
</dbReference>
<feature type="domain" description="Tr-type G" evidence="5">
    <location>
        <begin position="3"/>
        <end position="249"/>
    </location>
</feature>
<dbReference type="Proteomes" id="UP000306740">
    <property type="component" value="Unassembled WGS sequence"/>
</dbReference>
<evidence type="ECO:0000256" key="4">
    <source>
        <dbReference type="SAM" id="MobiDB-lite"/>
    </source>
</evidence>
<dbReference type="InterPro" id="IPR009000">
    <property type="entry name" value="Transl_B-barrel_sf"/>
</dbReference>
<comment type="caution">
    <text evidence="6">The sequence shown here is derived from an EMBL/GenBank/DDBJ whole genome shotgun (WGS) entry which is preliminary data.</text>
</comment>
<dbReference type="InterPro" id="IPR031157">
    <property type="entry name" value="G_TR_CS"/>
</dbReference>
<dbReference type="InterPro" id="IPR035647">
    <property type="entry name" value="EFG_III/V"/>
</dbReference>
<evidence type="ECO:0000256" key="3">
    <source>
        <dbReference type="ARBA" id="ARBA00023134"/>
    </source>
</evidence>
<dbReference type="AlphaFoldDB" id="A0A5C4MDZ1"/>
<evidence type="ECO:0000313" key="8">
    <source>
        <dbReference type="Proteomes" id="UP000306740"/>
    </source>
</evidence>